<evidence type="ECO:0000256" key="3">
    <source>
        <dbReference type="ARBA" id="ARBA00022833"/>
    </source>
</evidence>
<protein>
    <recommendedName>
        <fullName evidence="7">RING-type domain-containing protein</fullName>
    </recommendedName>
</protein>
<dbReference type="AlphaFoldDB" id="A0A834GKB1"/>
<keyword evidence="6" id="KW-1185">Reference proteome</keyword>
<evidence type="ECO:0008006" key="7">
    <source>
        <dbReference type="Google" id="ProtNLM"/>
    </source>
</evidence>
<comment type="caution">
    <text evidence="5">The sequence shown here is derived from an EMBL/GenBank/DDBJ whole genome shotgun (WGS) entry which is preliminary data.</text>
</comment>
<dbReference type="Pfam" id="PF13920">
    <property type="entry name" value="zf-C3HC4_3"/>
    <property type="match status" value="1"/>
</dbReference>
<gene>
    <name evidence="5" type="ORF">RHSIM_Rhsim09G0187700</name>
</gene>
<feature type="coiled-coil region" evidence="4">
    <location>
        <begin position="113"/>
        <end position="171"/>
    </location>
</feature>
<name>A0A834GKB1_RHOSS</name>
<dbReference type="Proteomes" id="UP000626092">
    <property type="component" value="Unassembled WGS sequence"/>
</dbReference>
<keyword evidence="4" id="KW-0175">Coiled coil</keyword>
<sequence>MFLNNGVSINSGKKRKEVLPDATMLPQTTTNYNSLQHVSAALRRVRQPSPLTPPPQNTNLLPLLSFTSLLNEDRTAEIVEQSDQIDEIIRTHAEQLQRALADKWQGHYRTLQCAAEERAAKRLKEREGEMEKTVRRNAELEQMAERYSTEAEVWRTEAKRLENTVKTLRASLLKVTMRGGLGCGGSAGVAAAEDAESSHVDPDRVEPVSLACKGCGKRVATVMMWPCRHVCVCKGCDVVSKTCLVCRSIKTTSIEVVLS</sequence>
<dbReference type="GO" id="GO:0004842">
    <property type="term" value="F:ubiquitin-protein transferase activity"/>
    <property type="evidence" value="ECO:0007669"/>
    <property type="project" value="TreeGrafter"/>
</dbReference>
<dbReference type="InterPro" id="IPR013083">
    <property type="entry name" value="Znf_RING/FYVE/PHD"/>
</dbReference>
<evidence type="ECO:0000256" key="2">
    <source>
        <dbReference type="ARBA" id="ARBA00022771"/>
    </source>
</evidence>
<keyword evidence="1" id="KW-0479">Metal-binding</keyword>
<keyword evidence="3" id="KW-0862">Zinc</keyword>
<accession>A0A834GKB1</accession>
<evidence type="ECO:0000256" key="4">
    <source>
        <dbReference type="SAM" id="Coils"/>
    </source>
</evidence>
<evidence type="ECO:0000313" key="6">
    <source>
        <dbReference type="Proteomes" id="UP000626092"/>
    </source>
</evidence>
<dbReference type="PANTHER" id="PTHR42647">
    <property type="entry name" value="SBP (S-RIBONUCLEASE BINDING PROTEIN) FAMILY PROTEIN"/>
    <property type="match status" value="1"/>
</dbReference>
<evidence type="ECO:0000256" key="1">
    <source>
        <dbReference type="ARBA" id="ARBA00022723"/>
    </source>
</evidence>
<dbReference type="GO" id="GO:0008270">
    <property type="term" value="F:zinc ion binding"/>
    <property type="evidence" value="ECO:0007669"/>
    <property type="project" value="UniProtKB-KW"/>
</dbReference>
<dbReference type="Gene3D" id="3.30.40.10">
    <property type="entry name" value="Zinc/RING finger domain, C3HC4 (zinc finger)"/>
    <property type="match status" value="1"/>
</dbReference>
<dbReference type="EMBL" id="WJXA01000009">
    <property type="protein sequence ID" value="KAF7132578.1"/>
    <property type="molecule type" value="Genomic_DNA"/>
</dbReference>
<dbReference type="OrthoDB" id="1711136at2759"/>
<reference evidence="5" key="1">
    <citation type="submission" date="2019-11" db="EMBL/GenBank/DDBJ databases">
        <authorList>
            <person name="Liu Y."/>
            <person name="Hou J."/>
            <person name="Li T.-Q."/>
            <person name="Guan C.-H."/>
            <person name="Wu X."/>
            <person name="Wu H.-Z."/>
            <person name="Ling F."/>
            <person name="Zhang R."/>
            <person name="Shi X.-G."/>
            <person name="Ren J.-P."/>
            <person name="Chen E.-F."/>
            <person name="Sun J.-M."/>
        </authorList>
    </citation>
    <scope>NUCLEOTIDE SEQUENCE</scope>
    <source>
        <strain evidence="5">Adult_tree_wgs_1</strain>
        <tissue evidence="5">Leaves</tissue>
    </source>
</reference>
<keyword evidence="2" id="KW-0863">Zinc-finger</keyword>
<proteinExistence type="predicted"/>
<evidence type="ECO:0000313" key="5">
    <source>
        <dbReference type="EMBL" id="KAF7132578.1"/>
    </source>
</evidence>
<dbReference type="PANTHER" id="PTHR42647:SF5">
    <property type="entry name" value="SBP (S-RIBONUCLEASE BINDING PROTEIN) FAMILY PROTEIN"/>
    <property type="match status" value="1"/>
</dbReference>
<organism evidence="5 6">
    <name type="scientific">Rhododendron simsii</name>
    <name type="common">Sims's rhododendron</name>
    <dbReference type="NCBI Taxonomy" id="118357"/>
    <lineage>
        <taxon>Eukaryota</taxon>
        <taxon>Viridiplantae</taxon>
        <taxon>Streptophyta</taxon>
        <taxon>Embryophyta</taxon>
        <taxon>Tracheophyta</taxon>
        <taxon>Spermatophyta</taxon>
        <taxon>Magnoliopsida</taxon>
        <taxon>eudicotyledons</taxon>
        <taxon>Gunneridae</taxon>
        <taxon>Pentapetalae</taxon>
        <taxon>asterids</taxon>
        <taxon>Ericales</taxon>
        <taxon>Ericaceae</taxon>
        <taxon>Ericoideae</taxon>
        <taxon>Rhodoreae</taxon>
        <taxon>Rhododendron</taxon>
    </lineage>
</organism>